<feature type="compositionally biased region" description="Low complexity" evidence="1">
    <location>
        <begin position="396"/>
        <end position="406"/>
    </location>
</feature>
<feature type="region of interest" description="Disordered" evidence="1">
    <location>
        <begin position="391"/>
        <end position="410"/>
    </location>
</feature>
<evidence type="ECO:0000256" key="2">
    <source>
        <dbReference type="SAM" id="Phobius"/>
    </source>
</evidence>
<proteinExistence type="predicted"/>
<reference evidence="3 4" key="1">
    <citation type="submission" date="2018-06" db="EMBL/GenBank/DDBJ databases">
        <title>Extensive metabolic versatility and redundancy in microbially diverse, dynamic hydrothermal sediments.</title>
        <authorList>
            <person name="Dombrowski N."/>
            <person name="Teske A."/>
            <person name="Baker B.J."/>
        </authorList>
    </citation>
    <scope>NUCLEOTIDE SEQUENCE [LARGE SCALE GENOMIC DNA]</scope>
    <source>
        <strain evidence="3">B79_G16</strain>
    </source>
</reference>
<keyword evidence="2" id="KW-0812">Transmembrane</keyword>
<organism evidence="3 4">
    <name type="scientific">candidate division Kazan bacterium</name>
    <dbReference type="NCBI Taxonomy" id="2202143"/>
    <lineage>
        <taxon>Bacteria</taxon>
        <taxon>Bacteria division Kazan-3B-28</taxon>
    </lineage>
</organism>
<comment type="caution">
    <text evidence="3">The sequence shown here is derived from an EMBL/GenBank/DDBJ whole genome shotgun (WGS) entry which is preliminary data.</text>
</comment>
<feature type="transmembrane region" description="Helical" evidence="2">
    <location>
        <begin position="18"/>
        <end position="36"/>
    </location>
</feature>
<dbReference type="EMBL" id="QMNG01000003">
    <property type="protein sequence ID" value="RLC37531.1"/>
    <property type="molecule type" value="Genomic_DNA"/>
</dbReference>
<name>A0A420ZCY5_UNCK3</name>
<keyword evidence="2" id="KW-1133">Transmembrane helix</keyword>
<accession>A0A420ZCY5</accession>
<dbReference type="AlphaFoldDB" id="A0A420ZCY5"/>
<dbReference type="Proteomes" id="UP000281261">
    <property type="component" value="Unassembled WGS sequence"/>
</dbReference>
<evidence type="ECO:0000313" key="3">
    <source>
        <dbReference type="EMBL" id="RLC37531.1"/>
    </source>
</evidence>
<evidence type="ECO:0000256" key="1">
    <source>
        <dbReference type="SAM" id="MobiDB-lite"/>
    </source>
</evidence>
<keyword evidence="2" id="KW-0472">Membrane</keyword>
<sequence length="726" mass="76862">MALVDIARKYFQRNISRWISWLAIVGIIALSLGMPWPPNKPARASGEKMILLWDTALGGSIPTGWTNASATYGDKFLRGDSVANVGLTNAGTHIHTQGTVAFVNASSPTVNVRSNKQNTVLADAPHGHSIQVFMMDPATILPVYRNLIAITYDSGIPTTLPQYAIAIFDSAVAALGFTDYTSQDGYMIRIAATSGGTGGSTTHTHTNLNIASDISDSNTPLVDGTGVTAVIDGHIHTYGPTTSPASTDHTPLHTEVDLRYVTSSGGTAIPPNMIAMFDGDPNIDSSGWDVISDGGEAFGGVLIEAQTTYQTGQGYATHTHALNVTSTTHIAGTVMSSGSPSIPMIGTHSHTISGNFSTENNVAPYINVVVAKKQAEYTPDSRNWRWYDAEDVADPNNTNGGETTTGDAISAENTLPTNTQIIYKMNAIKLRIVVGETGGGAGTDVKYRLQFDTTPDFSGTPTLVGGQGSLVTWRYYDGDNVNDDDDISTTRLSGSPSAGRHNEDNLTGAGQGSTFDPAASTIYEHEFTIQNFSATANAQYWFRLQYTEDSIAGVPDWQTVALNGSYSYPTLRCAGAYDLELYQVPSAVFLGTYTLGGGGTLVYVFQPGEEIVFWDKTGLGNGYDVVVSSMSLVCNTCGPDTIPGADITWTAPTTVLYGSFASDKTGITAPGSGSTLDSNRTAYSSASSVDPTVRTGGFFFLPTITLTNLNSRAVGEYTGTLLLTIS</sequence>
<evidence type="ECO:0000313" key="4">
    <source>
        <dbReference type="Proteomes" id="UP000281261"/>
    </source>
</evidence>
<feature type="region of interest" description="Disordered" evidence="1">
    <location>
        <begin position="484"/>
        <end position="512"/>
    </location>
</feature>
<gene>
    <name evidence="3" type="ORF">DRH29_01535</name>
</gene>
<protein>
    <submittedName>
        <fullName evidence="3">Uncharacterized protein</fullName>
    </submittedName>
</protein>